<reference evidence="3" key="1">
    <citation type="submission" date="2021-03" db="EMBL/GenBank/DDBJ databases">
        <title>Evolutionary innovations through gain and loss of genes in the ectomycorrhizal Boletales.</title>
        <authorList>
            <person name="Wu G."/>
            <person name="Miyauchi S."/>
            <person name="Morin E."/>
            <person name="Yang Z.-L."/>
            <person name="Xu J."/>
            <person name="Martin F.M."/>
        </authorList>
    </citation>
    <scope>NUCLEOTIDE SEQUENCE</scope>
    <source>
        <strain evidence="3">BR01</strain>
    </source>
</reference>
<keyword evidence="2" id="KW-0472">Membrane</keyword>
<evidence type="ECO:0000256" key="2">
    <source>
        <dbReference type="SAM" id="Phobius"/>
    </source>
</evidence>
<protein>
    <submittedName>
        <fullName evidence="3">Uncharacterized protein</fullName>
    </submittedName>
</protein>
<sequence>MDSKRDFADDAASLAQSSPGEEAWPRDLVRPPIDYSSFDTFTHTVWARWRSLWTKRFIFSLVAGQVVSLCITVTTNVTTTELVSRNWSLPTTHTWI</sequence>
<evidence type="ECO:0000256" key="1">
    <source>
        <dbReference type="SAM" id="MobiDB-lite"/>
    </source>
</evidence>
<accession>A0A8I2YEI6</accession>
<feature type="transmembrane region" description="Helical" evidence="2">
    <location>
        <begin position="57"/>
        <end position="77"/>
    </location>
</feature>
<keyword evidence="2" id="KW-0812">Transmembrane</keyword>
<evidence type="ECO:0000313" key="3">
    <source>
        <dbReference type="EMBL" id="KAG6370394.1"/>
    </source>
</evidence>
<organism evidence="3 4">
    <name type="scientific">Boletus reticuloceps</name>
    <dbReference type="NCBI Taxonomy" id="495285"/>
    <lineage>
        <taxon>Eukaryota</taxon>
        <taxon>Fungi</taxon>
        <taxon>Dikarya</taxon>
        <taxon>Basidiomycota</taxon>
        <taxon>Agaricomycotina</taxon>
        <taxon>Agaricomycetes</taxon>
        <taxon>Agaricomycetidae</taxon>
        <taxon>Boletales</taxon>
        <taxon>Boletineae</taxon>
        <taxon>Boletaceae</taxon>
        <taxon>Boletoideae</taxon>
        <taxon>Boletus</taxon>
    </lineage>
</organism>
<dbReference type="OrthoDB" id="3245543at2759"/>
<keyword evidence="4" id="KW-1185">Reference proteome</keyword>
<gene>
    <name evidence="3" type="ORF">JVT61DRAFT_12115</name>
</gene>
<comment type="caution">
    <text evidence="3">The sequence shown here is derived from an EMBL/GenBank/DDBJ whole genome shotgun (WGS) entry which is preliminary data.</text>
</comment>
<dbReference type="EMBL" id="JAGFBS010000052">
    <property type="protein sequence ID" value="KAG6370394.1"/>
    <property type="molecule type" value="Genomic_DNA"/>
</dbReference>
<evidence type="ECO:0000313" key="4">
    <source>
        <dbReference type="Proteomes" id="UP000683000"/>
    </source>
</evidence>
<feature type="region of interest" description="Disordered" evidence="1">
    <location>
        <begin position="1"/>
        <end position="27"/>
    </location>
</feature>
<proteinExistence type="predicted"/>
<keyword evidence="2" id="KW-1133">Transmembrane helix</keyword>
<name>A0A8I2YEI6_9AGAM</name>
<dbReference type="Proteomes" id="UP000683000">
    <property type="component" value="Unassembled WGS sequence"/>
</dbReference>
<dbReference type="AlphaFoldDB" id="A0A8I2YEI6"/>